<evidence type="ECO:0000256" key="2">
    <source>
        <dbReference type="ARBA" id="ARBA00022478"/>
    </source>
</evidence>
<dbReference type="Gene3D" id="3.90.920.10">
    <property type="entry name" value="DNA primase, PRIM domain"/>
    <property type="match status" value="1"/>
</dbReference>
<comment type="cofactor">
    <cofactor evidence="11">
        <name>Mg(2+)</name>
        <dbReference type="ChEBI" id="CHEBI:18420"/>
    </cofactor>
    <cofactor evidence="11">
        <name>Mn(2+)</name>
        <dbReference type="ChEBI" id="CHEBI:29035"/>
    </cofactor>
</comment>
<comment type="function">
    <text evidence="11">Catalytic subunit of DNA primase, an RNA polymerase that catalyzes the synthesis of short RNA molecules used as primers for DNA polymerase during DNA replication. The small subunit contains the primase catalytic core and has DNA synthesis activity on its own. Binding to the large subunit stabilizes and modulates the activity, increasing the rate of DNA synthesis while decreasing the length of the DNA fragments, and conferring RNA synthesis capability. The DNA polymerase activity may enable DNA primase to also catalyze primer extension after primer synthesis. May also play a role in DNA repair.</text>
</comment>
<dbReference type="NCBIfam" id="TIGR00335">
    <property type="entry name" value="primase_sml"/>
    <property type="match status" value="1"/>
</dbReference>
<comment type="subunit">
    <text evidence="11">Heterodimer of a small subunit (PriS) and a large subunit (PriL).</text>
</comment>
<keyword evidence="2 11" id="KW-0240">DNA-directed RNA polymerase</keyword>
<dbReference type="GO" id="GO:0046872">
    <property type="term" value="F:metal ion binding"/>
    <property type="evidence" value="ECO:0007669"/>
    <property type="project" value="UniProtKB-KW"/>
</dbReference>
<evidence type="ECO:0000256" key="12">
    <source>
        <dbReference type="RuleBase" id="RU003514"/>
    </source>
</evidence>
<feature type="active site" evidence="11">
    <location>
        <position position="256"/>
    </location>
</feature>
<feature type="active site" evidence="11">
    <location>
        <position position="96"/>
    </location>
</feature>
<evidence type="ECO:0000256" key="8">
    <source>
        <dbReference type="ARBA" id="ARBA00022842"/>
    </source>
</evidence>
<proteinExistence type="inferred from homology"/>
<protein>
    <recommendedName>
        <fullName evidence="11">DNA primase small subunit PriS</fullName>
        <ecNumber evidence="11">2.7.7.-</ecNumber>
    </recommendedName>
</protein>
<keyword evidence="5 11" id="KW-0548">Nucleotidyltransferase</keyword>
<evidence type="ECO:0000313" key="14">
    <source>
        <dbReference type="EMBL" id="ADP77403.1"/>
    </source>
</evidence>
<dbReference type="Gene3D" id="1.10.8.160">
    <property type="entry name" value="DNA primase S, domain 2"/>
    <property type="match status" value="1"/>
</dbReference>
<reference evidence="14 15" key="1">
    <citation type="journal article" date="2010" name="Stand. Genomic Sci.">
        <title>Complete genome sequence of Methanothermus fervidus type strain (V24S).</title>
        <authorList>
            <person name="Anderson I."/>
            <person name="Djao O.D."/>
            <person name="Misra M."/>
            <person name="Chertkov O."/>
            <person name="Nolan M."/>
            <person name="Lucas S."/>
            <person name="Lapidus A."/>
            <person name="Del Rio T.G."/>
            <person name="Tice H."/>
            <person name="Cheng J.F."/>
            <person name="Tapia R."/>
            <person name="Han C."/>
            <person name="Goodwin L."/>
            <person name="Pitluck S."/>
            <person name="Liolios K."/>
            <person name="Ivanova N."/>
            <person name="Mavromatis K."/>
            <person name="Mikhailova N."/>
            <person name="Pati A."/>
            <person name="Brambilla E."/>
            <person name="Chen A."/>
            <person name="Palaniappan K."/>
            <person name="Land M."/>
            <person name="Hauser L."/>
            <person name="Chang Y.J."/>
            <person name="Jeffries C.D."/>
            <person name="Sikorski J."/>
            <person name="Spring S."/>
            <person name="Rohde M."/>
            <person name="Eichinger K."/>
            <person name="Huber H."/>
            <person name="Wirth R."/>
            <person name="Goker M."/>
            <person name="Detter J.C."/>
            <person name="Woyke T."/>
            <person name="Bristow J."/>
            <person name="Eisen J.A."/>
            <person name="Markowitz V."/>
            <person name="Hugenholtz P."/>
            <person name="Klenk H.P."/>
            <person name="Kyrpides N.C."/>
        </authorList>
    </citation>
    <scope>NUCLEOTIDE SEQUENCE [LARGE SCALE GENOMIC DNA]</scope>
    <source>
        <strain evidence="15">ATCC 43054 / DSM 2088 / JCM 10308 / V24 S</strain>
    </source>
</reference>
<evidence type="ECO:0000256" key="4">
    <source>
        <dbReference type="ARBA" id="ARBA00022679"/>
    </source>
</evidence>
<name>E3GYM1_METFV</name>
<evidence type="ECO:0000256" key="13">
    <source>
        <dbReference type="RuleBase" id="RU004224"/>
    </source>
</evidence>
<evidence type="ECO:0000256" key="9">
    <source>
        <dbReference type="ARBA" id="ARBA00023163"/>
    </source>
</evidence>
<keyword evidence="4 11" id="KW-0808">Transferase</keyword>
<dbReference type="STRING" id="523846.Mfer_0604"/>
<dbReference type="Pfam" id="PF01896">
    <property type="entry name" value="DNA_primase_S"/>
    <property type="match status" value="1"/>
</dbReference>
<dbReference type="HOGENOM" id="CLU_056123_1_0_2"/>
<organism evidence="14 15">
    <name type="scientific">Methanothermus fervidus (strain ATCC 43054 / DSM 2088 / JCM 10308 / V24 S)</name>
    <dbReference type="NCBI Taxonomy" id="523846"/>
    <lineage>
        <taxon>Archaea</taxon>
        <taxon>Methanobacteriati</taxon>
        <taxon>Methanobacteriota</taxon>
        <taxon>Methanomada group</taxon>
        <taxon>Methanobacteria</taxon>
        <taxon>Methanobacteriales</taxon>
        <taxon>Methanothermaceae</taxon>
        <taxon>Methanothermus</taxon>
    </lineage>
</organism>
<dbReference type="HAMAP" id="MF_00700">
    <property type="entry name" value="DNA_primase_sml_arc"/>
    <property type="match status" value="1"/>
</dbReference>
<dbReference type="KEGG" id="mfv:Mfer_0604"/>
<gene>
    <name evidence="11" type="primary">priS</name>
    <name evidence="14" type="ordered locus">Mfer_0604</name>
</gene>
<dbReference type="OrthoDB" id="31125at2157"/>
<dbReference type="EC" id="2.7.7.-" evidence="11"/>
<dbReference type="PANTHER" id="PTHR10536">
    <property type="entry name" value="DNA PRIMASE SMALL SUBUNIT"/>
    <property type="match status" value="1"/>
</dbReference>
<evidence type="ECO:0000256" key="1">
    <source>
        <dbReference type="ARBA" id="ARBA00009762"/>
    </source>
</evidence>
<accession>E3GYM1</accession>
<evidence type="ECO:0000256" key="11">
    <source>
        <dbReference type="HAMAP-Rule" id="MF_00700"/>
    </source>
</evidence>
<dbReference type="InterPro" id="IPR014052">
    <property type="entry name" value="DNA_primase_ssu_euk/arc"/>
</dbReference>
<evidence type="ECO:0000256" key="7">
    <source>
        <dbReference type="ARBA" id="ARBA00022723"/>
    </source>
</evidence>
<comment type="similarity">
    <text evidence="1 11 12">Belongs to the eukaryotic-type primase small subunit family.</text>
</comment>
<keyword evidence="6 11" id="KW-0235">DNA replication</keyword>
<sequence length="297" mass="35084">MKFREISEEERRRYYRHWSVKKVPKFIIKSLKFREFAFDHDGSGPSDRYRSFKNKRKLEKFIKIRAPYAIYSSVAFYEKPHKREGWKGAELVFDIDAKDLPIKKCKCKNACEICLEQAKDIVKIINSILRNDFGLEKIHIIYSGRGYHIRVLDKDVLELDSEVRREILKYVVGWDDPGSDVFFTIPIGYPKVFTKWMKYIFLNIDENSKVEGISRYTLRKIRKNREKIKKNEFGKLRINLKRLIDPIRNINSKLVDTKVTIDVNRILRLPGSVHSKVGAVCTEVNSLDDFNPEECLI</sequence>
<evidence type="ECO:0000256" key="3">
    <source>
        <dbReference type="ARBA" id="ARBA00022515"/>
    </source>
</evidence>
<dbReference type="GO" id="GO:0006269">
    <property type="term" value="P:DNA replication, synthesis of primer"/>
    <property type="evidence" value="ECO:0007669"/>
    <property type="project" value="UniProtKB-UniRule"/>
</dbReference>
<dbReference type="Proteomes" id="UP000002315">
    <property type="component" value="Chromosome"/>
</dbReference>
<evidence type="ECO:0000256" key="6">
    <source>
        <dbReference type="ARBA" id="ARBA00022705"/>
    </source>
</evidence>
<dbReference type="EMBL" id="CP002278">
    <property type="protein sequence ID" value="ADP77403.1"/>
    <property type="molecule type" value="Genomic_DNA"/>
</dbReference>
<dbReference type="InterPro" id="IPR023639">
    <property type="entry name" value="DNA_primase_ssu_PriS"/>
</dbReference>
<feature type="active site" evidence="11">
    <location>
        <position position="94"/>
    </location>
</feature>
<dbReference type="GO" id="GO:1990077">
    <property type="term" value="C:primosome complex"/>
    <property type="evidence" value="ECO:0007669"/>
    <property type="project" value="UniProtKB-KW"/>
</dbReference>
<evidence type="ECO:0000256" key="5">
    <source>
        <dbReference type="ARBA" id="ARBA00022695"/>
    </source>
</evidence>
<keyword evidence="8 11" id="KW-0460">Magnesium</keyword>
<dbReference type="CDD" id="cd04860">
    <property type="entry name" value="AE_Prim_S"/>
    <property type="match status" value="1"/>
</dbReference>
<dbReference type="SUPFAM" id="SSF56747">
    <property type="entry name" value="Prim-pol domain"/>
    <property type="match status" value="1"/>
</dbReference>
<keyword evidence="10 11" id="KW-0464">Manganese</keyword>
<dbReference type="GO" id="GO:0000428">
    <property type="term" value="C:DNA-directed RNA polymerase complex"/>
    <property type="evidence" value="ECO:0007669"/>
    <property type="project" value="UniProtKB-KW"/>
</dbReference>
<keyword evidence="7 11" id="KW-0479">Metal-binding</keyword>
<evidence type="ECO:0000313" key="15">
    <source>
        <dbReference type="Proteomes" id="UP000002315"/>
    </source>
</evidence>
<keyword evidence="3 11" id="KW-0639">Primosome</keyword>
<dbReference type="AlphaFoldDB" id="E3GYM1"/>
<keyword evidence="9 11" id="KW-0804">Transcription</keyword>
<dbReference type="InterPro" id="IPR002755">
    <property type="entry name" value="DNA_primase_S"/>
</dbReference>
<comment type="function">
    <text evidence="13">RNA polymerase that catalyzes the synthesis of short RNA molecules used as primers for DNA polymerase during DNA replication.</text>
</comment>
<dbReference type="GO" id="GO:0003899">
    <property type="term" value="F:DNA-directed RNA polymerase activity"/>
    <property type="evidence" value="ECO:0007669"/>
    <property type="project" value="UniProtKB-UniRule"/>
</dbReference>
<keyword evidence="15" id="KW-1185">Reference proteome</keyword>
<evidence type="ECO:0000256" key="10">
    <source>
        <dbReference type="ARBA" id="ARBA00023211"/>
    </source>
</evidence>